<dbReference type="InterPro" id="IPR008628">
    <property type="entry name" value="GPP34-like"/>
</dbReference>
<keyword evidence="6" id="KW-1185">Reference proteome</keyword>
<dbReference type="GO" id="GO:0070273">
    <property type="term" value="F:phosphatidylinositol-4-phosphate binding"/>
    <property type="evidence" value="ECO:0007669"/>
    <property type="project" value="InterPro"/>
</dbReference>
<name>A0A561UDI7_9ACTN</name>
<dbReference type="Proteomes" id="UP000317940">
    <property type="component" value="Unassembled WGS sequence"/>
</dbReference>
<accession>A0A561UDI7</accession>
<dbReference type="Gene3D" id="1.10.3630.10">
    <property type="entry name" value="yeast vps74-n-term truncation variant domain like"/>
    <property type="match status" value="1"/>
</dbReference>
<organism evidence="5 6">
    <name type="scientific">Kitasatospora viridis</name>
    <dbReference type="NCBI Taxonomy" id="281105"/>
    <lineage>
        <taxon>Bacteria</taxon>
        <taxon>Bacillati</taxon>
        <taxon>Actinomycetota</taxon>
        <taxon>Actinomycetes</taxon>
        <taxon>Kitasatosporales</taxon>
        <taxon>Streptomycetaceae</taxon>
        <taxon>Kitasatospora</taxon>
    </lineage>
</organism>
<proteinExistence type="predicted"/>
<keyword evidence="2" id="KW-0333">Golgi apparatus</keyword>
<evidence type="ECO:0000256" key="2">
    <source>
        <dbReference type="ARBA" id="ARBA00023034"/>
    </source>
</evidence>
<keyword evidence="3" id="KW-0446">Lipid-binding</keyword>
<dbReference type="Pfam" id="PF05719">
    <property type="entry name" value="GPP34"/>
    <property type="match status" value="1"/>
</dbReference>
<comment type="caution">
    <text evidence="5">The sequence shown here is derived from an EMBL/GenBank/DDBJ whole genome shotgun (WGS) entry which is preliminary data.</text>
</comment>
<evidence type="ECO:0000256" key="1">
    <source>
        <dbReference type="ARBA" id="ARBA00004255"/>
    </source>
</evidence>
<dbReference type="InterPro" id="IPR038261">
    <property type="entry name" value="GPP34-like_sf"/>
</dbReference>
<evidence type="ECO:0000313" key="5">
    <source>
        <dbReference type="EMBL" id="TWF97398.1"/>
    </source>
</evidence>
<dbReference type="GO" id="GO:0005737">
    <property type="term" value="C:cytoplasm"/>
    <property type="evidence" value="ECO:0007669"/>
    <property type="project" value="UniProtKB-ARBA"/>
</dbReference>
<dbReference type="RefSeq" id="WP_145903847.1">
    <property type="nucleotide sequence ID" value="NZ_BAAAMZ010000008.1"/>
</dbReference>
<protein>
    <submittedName>
        <fullName evidence="5">Golgi phosphoprotein 3 GPP34</fullName>
    </submittedName>
</protein>
<dbReference type="OrthoDB" id="4717569at2"/>
<comment type="subcellular location">
    <subcellularLocation>
        <location evidence="1">Golgi apparatus membrane</location>
        <topology evidence="1">Peripheral membrane protein</topology>
        <orientation evidence="1">Cytoplasmic side</orientation>
    </subcellularLocation>
</comment>
<sequence length="210" mass="22926">MTDLPDTLHARLFLLAHDPERGRLTGRSNLPLLLRAAQLADLLRLGLLRDERGRPVAAGPAPAGLDPLLAEQLRQIAEGRPRSWHRWIQPRRPTVRLVRESLAGQGVLRLEERRLLGLFPVVRSEPRDPRVRKALTAALASALRDPLTRVGAADAALVALADAARLSAALNHRQRREHKERIADLAALCGPVPAALRRAIRAKDAAAASG</sequence>
<keyword evidence="4" id="KW-0472">Membrane</keyword>
<dbReference type="AlphaFoldDB" id="A0A561UDI7"/>
<evidence type="ECO:0000256" key="4">
    <source>
        <dbReference type="ARBA" id="ARBA00023136"/>
    </source>
</evidence>
<evidence type="ECO:0000256" key="3">
    <source>
        <dbReference type="ARBA" id="ARBA00023121"/>
    </source>
</evidence>
<dbReference type="GO" id="GO:0012505">
    <property type="term" value="C:endomembrane system"/>
    <property type="evidence" value="ECO:0007669"/>
    <property type="project" value="UniProtKB-ARBA"/>
</dbReference>
<gene>
    <name evidence="5" type="ORF">FHX73_111178</name>
</gene>
<evidence type="ECO:0000313" key="6">
    <source>
        <dbReference type="Proteomes" id="UP000317940"/>
    </source>
</evidence>
<dbReference type="EMBL" id="VIWT01000001">
    <property type="protein sequence ID" value="TWF97398.1"/>
    <property type="molecule type" value="Genomic_DNA"/>
</dbReference>
<reference evidence="5 6" key="1">
    <citation type="submission" date="2019-06" db="EMBL/GenBank/DDBJ databases">
        <title>Sequencing the genomes of 1000 actinobacteria strains.</title>
        <authorList>
            <person name="Klenk H.-P."/>
        </authorList>
    </citation>
    <scope>NUCLEOTIDE SEQUENCE [LARGE SCALE GENOMIC DNA]</scope>
    <source>
        <strain evidence="5 6">DSM 44826</strain>
    </source>
</reference>